<dbReference type="Proteomes" id="UP000319671">
    <property type="component" value="Unassembled WGS sequence"/>
</dbReference>
<sequence>MSYHIMLTRKISDIKGHSQIQVQVMDAATPQIIYFTLDELEKDDLAEDLKEYIRGIL</sequence>
<accession>A0A561DXX8</accession>
<dbReference type="RefSeq" id="WP_186446314.1">
    <property type="nucleotide sequence ID" value="NZ_VIVN01000001.1"/>
</dbReference>
<comment type="caution">
    <text evidence="1">The sequence shown here is derived from an EMBL/GenBank/DDBJ whole genome shotgun (WGS) entry which is preliminary data.</text>
</comment>
<keyword evidence="2" id="KW-1185">Reference proteome</keyword>
<gene>
    <name evidence="1" type="ORF">FB550_101186</name>
</gene>
<dbReference type="EMBL" id="VIVN01000001">
    <property type="protein sequence ID" value="TWE08172.1"/>
    <property type="molecule type" value="Genomic_DNA"/>
</dbReference>
<proteinExistence type="predicted"/>
<organism evidence="1 2">
    <name type="scientific">Neobacillus bataviensis</name>
    <dbReference type="NCBI Taxonomy" id="220685"/>
    <lineage>
        <taxon>Bacteria</taxon>
        <taxon>Bacillati</taxon>
        <taxon>Bacillota</taxon>
        <taxon>Bacilli</taxon>
        <taxon>Bacillales</taxon>
        <taxon>Bacillaceae</taxon>
        <taxon>Neobacillus</taxon>
    </lineage>
</organism>
<protein>
    <submittedName>
        <fullName evidence="1">Uncharacterized protein</fullName>
    </submittedName>
</protein>
<name>A0A561DXX8_9BACI</name>
<evidence type="ECO:0000313" key="2">
    <source>
        <dbReference type="Proteomes" id="UP000319671"/>
    </source>
</evidence>
<reference evidence="1 2" key="1">
    <citation type="submission" date="2019-06" db="EMBL/GenBank/DDBJ databases">
        <title>Sorghum-associated microbial communities from plants grown in Nebraska, USA.</title>
        <authorList>
            <person name="Schachtman D."/>
        </authorList>
    </citation>
    <scope>NUCLEOTIDE SEQUENCE [LARGE SCALE GENOMIC DNA]</scope>
    <source>
        <strain evidence="1 2">2482</strain>
    </source>
</reference>
<evidence type="ECO:0000313" key="1">
    <source>
        <dbReference type="EMBL" id="TWE08172.1"/>
    </source>
</evidence>
<dbReference type="AlphaFoldDB" id="A0A561DXX8"/>